<gene>
    <name evidence="2" type="ORF">KK060_01510</name>
</gene>
<evidence type="ECO:0000313" key="2">
    <source>
        <dbReference type="EMBL" id="MBT1701935.1"/>
    </source>
</evidence>
<keyword evidence="3" id="KW-1185">Reference proteome</keyword>
<name>A0ABS5VKG2_9BACT</name>
<dbReference type="RefSeq" id="WP_254151631.1">
    <property type="nucleotide sequence ID" value="NZ_JAHESD010000002.1"/>
</dbReference>
<dbReference type="EMBL" id="JAHESD010000002">
    <property type="protein sequence ID" value="MBT1701935.1"/>
    <property type="molecule type" value="Genomic_DNA"/>
</dbReference>
<reference evidence="2 3" key="1">
    <citation type="submission" date="2021-05" db="EMBL/GenBank/DDBJ databases">
        <title>A Polyphasic approach of four new species of the genus Ohtaekwangia: Ohtaekwangia histidinii sp. nov., Ohtaekwangia cretensis sp. nov., Ohtaekwangia indiensis sp. nov., Ohtaekwangia reichenbachii sp. nov. from diverse environment.</title>
        <authorList>
            <person name="Octaviana S."/>
        </authorList>
    </citation>
    <scope>NUCLEOTIDE SEQUENCE [LARGE SCALE GENOMIC DNA]</scope>
    <source>
        <strain evidence="2 3">PWU20</strain>
    </source>
</reference>
<proteinExistence type="predicted"/>
<feature type="coiled-coil region" evidence="1">
    <location>
        <begin position="93"/>
        <end position="120"/>
    </location>
</feature>
<dbReference type="Proteomes" id="UP000772618">
    <property type="component" value="Unassembled WGS sequence"/>
</dbReference>
<evidence type="ECO:0000313" key="3">
    <source>
        <dbReference type="Proteomes" id="UP000772618"/>
    </source>
</evidence>
<comment type="caution">
    <text evidence="2">The sequence shown here is derived from an EMBL/GenBank/DDBJ whole genome shotgun (WGS) entry which is preliminary data.</text>
</comment>
<evidence type="ECO:0000256" key="1">
    <source>
        <dbReference type="SAM" id="Coils"/>
    </source>
</evidence>
<accession>A0ABS5VKG2</accession>
<keyword evidence="1" id="KW-0175">Coiled coil</keyword>
<organism evidence="2 3">
    <name type="scientific">Chryseosolibacter indicus</name>
    <dbReference type="NCBI Taxonomy" id="2782351"/>
    <lineage>
        <taxon>Bacteria</taxon>
        <taxon>Pseudomonadati</taxon>
        <taxon>Bacteroidota</taxon>
        <taxon>Cytophagia</taxon>
        <taxon>Cytophagales</taxon>
        <taxon>Chryseotaleaceae</taxon>
        <taxon>Chryseosolibacter</taxon>
    </lineage>
</organism>
<protein>
    <submittedName>
        <fullName evidence="2">Uncharacterized protein</fullName>
    </submittedName>
</protein>
<sequence length="496" mass="55402">MKALTSLVALLVLALVSYGQINIDSVQQKLSTPPQLPDSLKTTWLKVDSIRVGFNHSSDSLRGEYQQLIAPIDSKINKVQHKIDSLNKLGMPANALTQKLDSLDQKRKALKNDLDQKTSSLKTKTIGKLDKVEMTPGMEKVRGDLTQQVNGFNLSDKNITGIPSIEVPGYSIPDSDQLSSISSQLGEAGKVAELPKVDTPLGNVTDITGEVKGLSEDITTITKGGNLNDLKNIDKTIESQAGKIEGVQELQKQSGAVDGLQGNIDKMGNPDALKQEAKAMAKKEAINHFAGKEEQLKAAMDKLSKYKAKYSSVKSIKDLPKRPPNAMKGKPFIERFVPGMYLQFQNKNGWFFDVNPYGSYKISGRFTSGLGWNQRFVYDHKAQLWLSRSRIFGPRAFVDFHVGKGFNVHLEQEVMNTFVPNTLTGNTDNGKREWVWSTMLGLKKQYKIYKNLNGTVLIQYNLFNLYYKAPYLDRLNSRIGFEYTLKKKQSKEEAKN</sequence>